<reference evidence="8 9" key="1">
    <citation type="journal article" date="2007" name="Science">
        <title>Sea anemone genome reveals ancestral eumetazoan gene repertoire and genomic organization.</title>
        <authorList>
            <person name="Putnam N.H."/>
            <person name="Srivastava M."/>
            <person name="Hellsten U."/>
            <person name="Dirks B."/>
            <person name="Chapman J."/>
            <person name="Salamov A."/>
            <person name="Terry A."/>
            <person name="Shapiro H."/>
            <person name="Lindquist E."/>
            <person name="Kapitonov V.V."/>
            <person name="Jurka J."/>
            <person name="Genikhovich G."/>
            <person name="Grigoriev I.V."/>
            <person name="Lucas S.M."/>
            <person name="Steele R.E."/>
            <person name="Finnerty J.R."/>
            <person name="Technau U."/>
            <person name="Martindale M.Q."/>
            <person name="Rokhsar D.S."/>
        </authorList>
    </citation>
    <scope>NUCLEOTIDE SEQUENCE [LARGE SCALE GENOMIC DNA]</scope>
    <source>
        <strain evidence="9">CH2 X CH6</strain>
    </source>
</reference>
<evidence type="ECO:0000256" key="2">
    <source>
        <dbReference type="ARBA" id="ARBA00023125"/>
    </source>
</evidence>
<proteinExistence type="predicted"/>
<accession>A7S5Q7</accession>
<evidence type="ECO:0000259" key="7">
    <source>
        <dbReference type="PROSITE" id="PS50071"/>
    </source>
</evidence>
<dbReference type="InterPro" id="IPR009057">
    <property type="entry name" value="Homeodomain-like_sf"/>
</dbReference>
<dbReference type="InterPro" id="IPR000047">
    <property type="entry name" value="HTH_motif"/>
</dbReference>
<feature type="non-terminal residue" evidence="8">
    <location>
        <position position="61"/>
    </location>
</feature>
<dbReference type="Pfam" id="PF00046">
    <property type="entry name" value="Homeodomain"/>
    <property type="match status" value="1"/>
</dbReference>
<dbReference type="GO" id="GO:0000981">
    <property type="term" value="F:DNA-binding transcription factor activity, RNA polymerase II-specific"/>
    <property type="evidence" value="ECO:0007669"/>
    <property type="project" value="InterPro"/>
</dbReference>
<keyword evidence="9" id="KW-1185">Reference proteome</keyword>
<evidence type="ECO:0000256" key="1">
    <source>
        <dbReference type="ARBA" id="ARBA00004123"/>
    </source>
</evidence>
<name>A7S5Q7_NEMVE</name>
<evidence type="ECO:0000256" key="4">
    <source>
        <dbReference type="ARBA" id="ARBA00023242"/>
    </source>
</evidence>
<evidence type="ECO:0000313" key="8">
    <source>
        <dbReference type="EMBL" id="EDO40916.1"/>
    </source>
</evidence>
<dbReference type="eggNOG" id="KOG0490">
    <property type="taxonomic scope" value="Eukaryota"/>
</dbReference>
<keyword evidence="2 5" id="KW-0238">DNA-binding</keyword>
<dbReference type="STRING" id="45351.A7S5Q7"/>
<comment type="subcellular location">
    <subcellularLocation>
        <location evidence="1 5 6">Nucleus</location>
    </subcellularLocation>
</comment>
<dbReference type="KEGG" id="nve:5512651"/>
<gene>
    <name evidence="8" type="ORF">NEMVEDRAFT_v1g105595</name>
</gene>
<dbReference type="GO" id="GO:0005634">
    <property type="term" value="C:nucleus"/>
    <property type="evidence" value="ECO:0007669"/>
    <property type="project" value="UniProtKB-SubCell"/>
</dbReference>
<dbReference type="PANTHER" id="PTHR46255">
    <property type="entry name" value="SHORT STATURE HOMEOBOX"/>
    <property type="match status" value="1"/>
</dbReference>
<organism evidence="8 9">
    <name type="scientific">Nematostella vectensis</name>
    <name type="common">Starlet sea anemone</name>
    <dbReference type="NCBI Taxonomy" id="45351"/>
    <lineage>
        <taxon>Eukaryota</taxon>
        <taxon>Metazoa</taxon>
        <taxon>Cnidaria</taxon>
        <taxon>Anthozoa</taxon>
        <taxon>Hexacorallia</taxon>
        <taxon>Actiniaria</taxon>
        <taxon>Edwardsiidae</taxon>
        <taxon>Nematostella</taxon>
    </lineage>
</organism>
<dbReference type="PRINTS" id="PR00031">
    <property type="entry name" value="HTHREPRESSR"/>
</dbReference>
<dbReference type="InterPro" id="IPR001356">
    <property type="entry name" value="HD"/>
</dbReference>
<dbReference type="InterPro" id="IPR017970">
    <property type="entry name" value="Homeobox_CS"/>
</dbReference>
<evidence type="ECO:0000256" key="6">
    <source>
        <dbReference type="RuleBase" id="RU000682"/>
    </source>
</evidence>
<dbReference type="EMBL" id="DS469584">
    <property type="protein sequence ID" value="EDO40916.1"/>
    <property type="molecule type" value="Genomic_DNA"/>
</dbReference>
<evidence type="ECO:0000256" key="3">
    <source>
        <dbReference type="ARBA" id="ARBA00023155"/>
    </source>
</evidence>
<feature type="non-terminal residue" evidence="8">
    <location>
        <position position="1"/>
    </location>
</feature>
<dbReference type="PhylomeDB" id="A7S5Q7"/>
<protein>
    <recommendedName>
        <fullName evidence="7">Homeobox domain-containing protein</fullName>
    </recommendedName>
</protein>
<sequence length="61" mass="7328">KAPRNRKNFTGDQLRDLERLFEQTHYPDAMTREGLAKKLGLSEARVQIWFQNRRAKSRRLE</sequence>
<dbReference type="SUPFAM" id="SSF46689">
    <property type="entry name" value="Homeodomain-like"/>
    <property type="match status" value="1"/>
</dbReference>
<feature type="domain" description="Homeobox" evidence="7">
    <location>
        <begin position="1"/>
        <end position="60"/>
    </location>
</feature>
<dbReference type="Gene3D" id="1.10.10.60">
    <property type="entry name" value="Homeodomain-like"/>
    <property type="match status" value="1"/>
</dbReference>
<dbReference type="CDD" id="cd00086">
    <property type="entry name" value="homeodomain"/>
    <property type="match status" value="1"/>
</dbReference>
<dbReference type="OrthoDB" id="6159439at2759"/>
<dbReference type="PANTHER" id="PTHR46255:SF3">
    <property type="entry name" value="HOMEOBOX DOMAIN-CONTAINING PROTEIN"/>
    <property type="match status" value="1"/>
</dbReference>
<dbReference type="OMA" id="FRATHYP"/>
<dbReference type="GO" id="GO:0003677">
    <property type="term" value="F:DNA binding"/>
    <property type="evidence" value="ECO:0007669"/>
    <property type="project" value="UniProtKB-UniRule"/>
</dbReference>
<dbReference type="FunFam" id="1.10.10.60:FF:000679">
    <property type="entry name" value="Homeobox protein aristaless"/>
    <property type="match status" value="1"/>
</dbReference>
<dbReference type="PROSITE" id="PS50071">
    <property type="entry name" value="HOMEOBOX_2"/>
    <property type="match status" value="1"/>
</dbReference>
<feature type="DNA-binding region" description="Homeobox" evidence="5">
    <location>
        <begin position="3"/>
        <end position="61"/>
    </location>
</feature>
<dbReference type="InterPro" id="IPR052631">
    <property type="entry name" value="Paired_homeobox_Bicoid"/>
</dbReference>
<dbReference type="PROSITE" id="PS00027">
    <property type="entry name" value="HOMEOBOX_1"/>
    <property type="match status" value="1"/>
</dbReference>
<evidence type="ECO:0000256" key="5">
    <source>
        <dbReference type="PROSITE-ProRule" id="PRU00108"/>
    </source>
</evidence>
<keyword evidence="4 5" id="KW-0539">Nucleus</keyword>
<dbReference type="HOGENOM" id="CLU_049543_12_4_1"/>
<dbReference type="InParanoid" id="A7S5Q7"/>
<dbReference type="AlphaFoldDB" id="A7S5Q7"/>
<evidence type="ECO:0000313" key="9">
    <source>
        <dbReference type="Proteomes" id="UP000001593"/>
    </source>
</evidence>
<dbReference type="SMART" id="SM00389">
    <property type="entry name" value="HOX"/>
    <property type="match status" value="1"/>
</dbReference>
<dbReference type="Proteomes" id="UP000001593">
    <property type="component" value="Unassembled WGS sequence"/>
</dbReference>
<keyword evidence="3 5" id="KW-0371">Homeobox</keyword>